<gene>
    <name evidence="6" type="ORF">SVXNc_0729</name>
</gene>
<dbReference type="SUPFAM" id="SSF81324">
    <property type="entry name" value="Voltage-gated potassium channels"/>
    <property type="match status" value="1"/>
</dbReference>
<dbReference type="Proteomes" id="UP001218034">
    <property type="component" value="Chromosome"/>
</dbReference>
<evidence type="ECO:0008006" key="8">
    <source>
        <dbReference type="Google" id="ProtNLM"/>
    </source>
</evidence>
<evidence type="ECO:0000256" key="1">
    <source>
        <dbReference type="ARBA" id="ARBA00004141"/>
    </source>
</evidence>
<keyword evidence="4 5" id="KW-0472">Membrane</keyword>
<sequence length="160" mass="18088">MGLTDEYRDAVEETQSRIDASFTKDHASRMKKSLDNVLPLMFLLLGGIIVFSFFVPVSPQMATWVTYANYLVIVYFVARLVVEYRLAVSSEPFFRNHWLDLLMVVPAFSILEEVKLFAVFDELIEFELMPEAATGAAARATGVSARIAKIFRIVKRSIGL</sequence>
<proteinExistence type="predicted"/>
<comment type="subcellular location">
    <subcellularLocation>
        <location evidence="1">Membrane</location>
        <topology evidence="1">Multi-pass membrane protein</topology>
    </subcellularLocation>
</comment>
<name>A0ABY8CEV4_9ARCH</name>
<evidence type="ECO:0000256" key="3">
    <source>
        <dbReference type="ARBA" id="ARBA00022989"/>
    </source>
</evidence>
<keyword evidence="3 5" id="KW-1133">Transmembrane helix</keyword>
<dbReference type="InterPro" id="IPR027359">
    <property type="entry name" value="Volt_channel_dom_sf"/>
</dbReference>
<dbReference type="RefSeq" id="WP_347721574.1">
    <property type="nucleotide sequence ID" value="NZ_CP104395.1"/>
</dbReference>
<evidence type="ECO:0000256" key="2">
    <source>
        <dbReference type="ARBA" id="ARBA00022692"/>
    </source>
</evidence>
<protein>
    <recommendedName>
        <fullName evidence="8">Ion transport domain-containing protein</fullName>
    </recommendedName>
</protein>
<keyword evidence="2 5" id="KW-0812">Transmembrane</keyword>
<dbReference type="EMBL" id="CP104395">
    <property type="protein sequence ID" value="WEL19742.1"/>
    <property type="molecule type" value="Genomic_DNA"/>
</dbReference>
<organism evidence="6 7">
    <name type="scientific">Candidatus Nanohalococcus occultus</name>
    <dbReference type="NCBI Taxonomy" id="2978047"/>
    <lineage>
        <taxon>Archaea</taxon>
        <taxon>Candidatus Nanohalarchaeota</taxon>
        <taxon>Candidatus Nanohalarchaeota incertae sedis</taxon>
        <taxon>Candidatus Nanohalococcus</taxon>
    </lineage>
</organism>
<evidence type="ECO:0000313" key="7">
    <source>
        <dbReference type="Proteomes" id="UP001218034"/>
    </source>
</evidence>
<reference evidence="6 7" key="1">
    <citation type="submission" date="2022-09" db="EMBL/GenBank/DDBJ databases">
        <title>Xylan utilization by haloarchaea-nanohaloarchaea associations.</title>
        <authorList>
            <person name="Yakimov M."/>
        </authorList>
    </citation>
    <scope>NUCLEOTIDE SEQUENCE [LARGE SCALE GENOMIC DNA]</scope>
    <source>
        <strain evidence="6 7">SVXNc</strain>
    </source>
</reference>
<accession>A0ABY8CEV4</accession>
<keyword evidence="7" id="KW-1185">Reference proteome</keyword>
<evidence type="ECO:0000256" key="4">
    <source>
        <dbReference type="ARBA" id="ARBA00023136"/>
    </source>
</evidence>
<feature type="transmembrane region" description="Helical" evidence="5">
    <location>
        <begin position="61"/>
        <end position="82"/>
    </location>
</feature>
<dbReference type="GeneID" id="98290785"/>
<evidence type="ECO:0000256" key="5">
    <source>
        <dbReference type="SAM" id="Phobius"/>
    </source>
</evidence>
<evidence type="ECO:0000313" key="6">
    <source>
        <dbReference type="EMBL" id="WEL19742.1"/>
    </source>
</evidence>
<feature type="transmembrane region" description="Helical" evidence="5">
    <location>
        <begin position="37"/>
        <end position="55"/>
    </location>
</feature>
<dbReference type="Gene3D" id="1.20.120.350">
    <property type="entry name" value="Voltage-gated potassium channels. Chain C"/>
    <property type="match status" value="1"/>
</dbReference>